<dbReference type="EMBL" id="UOEU01000329">
    <property type="protein sequence ID" value="VAW32175.1"/>
    <property type="molecule type" value="Genomic_DNA"/>
</dbReference>
<dbReference type="Gene3D" id="3.40.1620.10">
    <property type="entry name" value="YefM-like domain"/>
    <property type="match status" value="1"/>
</dbReference>
<dbReference type="AlphaFoldDB" id="A0A3B0UM64"/>
<dbReference type="PANTHER" id="PTHR33713">
    <property type="entry name" value="ANTITOXIN YAFN-RELATED"/>
    <property type="match status" value="1"/>
</dbReference>
<protein>
    <recommendedName>
        <fullName evidence="3">Antitoxin</fullName>
    </recommendedName>
</protein>
<evidence type="ECO:0008006" key="3">
    <source>
        <dbReference type="Google" id="ProtNLM"/>
    </source>
</evidence>
<dbReference type="Pfam" id="PF02604">
    <property type="entry name" value="PhdYeFM_antitox"/>
    <property type="match status" value="1"/>
</dbReference>
<gene>
    <name evidence="2" type="ORF">MNBD_CHLOROFLEXI01-4710</name>
</gene>
<sequence length="104" mass="11581">MGTNIVPISDLRRQASKVVNTLREGSDVAYITQHGRPAAVLVGFEQYEALLAQLEELKQNQARPQYFIAEEKGTFATLADMAQDLGVDDLAEQHDHYLYGTNKS</sequence>
<organism evidence="2">
    <name type="scientific">hydrothermal vent metagenome</name>
    <dbReference type="NCBI Taxonomy" id="652676"/>
    <lineage>
        <taxon>unclassified sequences</taxon>
        <taxon>metagenomes</taxon>
        <taxon>ecological metagenomes</taxon>
    </lineage>
</organism>
<proteinExistence type="inferred from homology"/>
<reference evidence="2" key="1">
    <citation type="submission" date="2018-06" db="EMBL/GenBank/DDBJ databases">
        <authorList>
            <person name="Zhirakovskaya E."/>
        </authorList>
    </citation>
    <scope>NUCLEOTIDE SEQUENCE</scope>
</reference>
<evidence type="ECO:0000313" key="2">
    <source>
        <dbReference type="EMBL" id="VAW32175.1"/>
    </source>
</evidence>
<dbReference type="PANTHER" id="PTHR33713:SF10">
    <property type="entry name" value="ANTITOXIN YAFN"/>
    <property type="match status" value="1"/>
</dbReference>
<dbReference type="InterPro" id="IPR006442">
    <property type="entry name" value="Antitoxin_Phd/YefM"/>
</dbReference>
<evidence type="ECO:0000256" key="1">
    <source>
        <dbReference type="ARBA" id="ARBA00009981"/>
    </source>
</evidence>
<name>A0A3B0UM64_9ZZZZ</name>
<comment type="similarity">
    <text evidence="1">Belongs to the phD/YefM antitoxin family.</text>
</comment>
<dbReference type="SUPFAM" id="SSF143120">
    <property type="entry name" value="YefM-like"/>
    <property type="match status" value="1"/>
</dbReference>
<dbReference type="NCBIfam" id="TIGR01552">
    <property type="entry name" value="phd_fam"/>
    <property type="match status" value="1"/>
</dbReference>
<dbReference type="InterPro" id="IPR036165">
    <property type="entry name" value="YefM-like_sf"/>
</dbReference>
<dbReference type="InterPro" id="IPR051405">
    <property type="entry name" value="phD/YefM_antitoxin"/>
</dbReference>
<accession>A0A3B0UM64</accession>